<reference evidence="1 2" key="1">
    <citation type="submission" date="2018-06" db="EMBL/GenBank/DDBJ databases">
        <authorList>
            <consortium name="Pathogen Informatics"/>
            <person name="Doyle S."/>
        </authorList>
    </citation>
    <scope>NUCLEOTIDE SEQUENCE [LARGE SCALE GENOMIC DNA]</scope>
    <source>
        <strain evidence="1 2">NCTC11126</strain>
    </source>
</reference>
<dbReference type="Proteomes" id="UP000250561">
    <property type="component" value="Unassembled WGS sequence"/>
</dbReference>
<gene>
    <name evidence="1" type="ORF">NCTC11126_01325</name>
</gene>
<proteinExistence type="predicted"/>
<dbReference type="RefSeq" id="WP_103724289.1">
    <property type="nucleotide sequence ID" value="NZ_JAAOWM010000004.1"/>
</dbReference>
<sequence>MDIIQLLEVLKPAKDVVTVQIASQKEPLTPWFDLAKAVLPAAATAFVAWRAMNRSHRQFEITSKRQASEFDKNIAQQTKALKVQTQIATEIEIKKEECRNVRESCAQYLSLALESNRYKNDYNLAMDYILKGNNDFIDKRNAAHESYITSSHRTLSARMLLMTYLNPETSPSFFESIKNVDALLLSSGPNFGGAVGKCLAECRIYIEKKQAEISTISTE</sequence>
<name>A0A2X1J0R1_ECOLX</name>
<organism evidence="1 2">
    <name type="scientific">Escherichia coli</name>
    <dbReference type="NCBI Taxonomy" id="562"/>
    <lineage>
        <taxon>Bacteria</taxon>
        <taxon>Pseudomonadati</taxon>
        <taxon>Pseudomonadota</taxon>
        <taxon>Gammaproteobacteria</taxon>
        <taxon>Enterobacterales</taxon>
        <taxon>Enterobacteriaceae</taxon>
        <taxon>Escherichia</taxon>
    </lineage>
</organism>
<dbReference type="EMBL" id="UARS01000004">
    <property type="protein sequence ID" value="SPW40003.1"/>
    <property type="molecule type" value="Genomic_DNA"/>
</dbReference>
<accession>A0A2X1J0R1</accession>
<evidence type="ECO:0000313" key="2">
    <source>
        <dbReference type="Proteomes" id="UP000250561"/>
    </source>
</evidence>
<dbReference type="AlphaFoldDB" id="A0A2X1J0R1"/>
<evidence type="ECO:0000313" key="1">
    <source>
        <dbReference type="EMBL" id="SPW40003.1"/>
    </source>
</evidence>
<protein>
    <submittedName>
        <fullName evidence="1">Uncharacterized protein</fullName>
    </submittedName>
</protein>